<organism evidence="3 4">
    <name type="scientific">Cephalotus follicularis</name>
    <name type="common">Albany pitcher plant</name>
    <dbReference type="NCBI Taxonomy" id="3775"/>
    <lineage>
        <taxon>Eukaryota</taxon>
        <taxon>Viridiplantae</taxon>
        <taxon>Streptophyta</taxon>
        <taxon>Embryophyta</taxon>
        <taxon>Tracheophyta</taxon>
        <taxon>Spermatophyta</taxon>
        <taxon>Magnoliopsida</taxon>
        <taxon>eudicotyledons</taxon>
        <taxon>Gunneridae</taxon>
        <taxon>Pentapetalae</taxon>
        <taxon>rosids</taxon>
        <taxon>fabids</taxon>
        <taxon>Oxalidales</taxon>
        <taxon>Cephalotaceae</taxon>
        <taxon>Cephalotus</taxon>
    </lineage>
</organism>
<dbReference type="STRING" id="3775.A0A1Q3C343"/>
<evidence type="ECO:0000313" key="4">
    <source>
        <dbReference type="Proteomes" id="UP000187406"/>
    </source>
</evidence>
<feature type="compositionally biased region" description="Polar residues" evidence="2">
    <location>
        <begin position="1"/>
        <end position="10"/>
    </location>
</feature>
<dbReference type="InParanoid" id="A0A1Q3C343"/>
<dbReference type="PANTHER" id="PTHR35468:SF1">
    <property type="entry name" value="MYOSIN-LIKE PROTEIN"/>
    <property type="match status" value="1"/>
</dbReference>
<keyword evidence="4" id="KW-1185">Reference proteome</keyword>
<dbReference type="FunCoup" id="A0A1Q3C343">
    <property type="interactions" value="238"/>
</dbReference>
<evidence type="ECO:0000313" key="3">
    <source>
        <dbReference type="EMBL" id="GAV74650.1"/>
    </source>
</evidence>
<comment type="caution">
    <text evidence="3">The sequence shown here is derived from an EMBL/GenBank/DDBJ whole genome shotgun (WGS) entry which is preliminary data.</text>
</comment>
<protein>
    <submittedName>
        <fullName evidence="3">Uncharacterized protein</fullName>
    </submittedName>
</protein>
<name>A0A1Q3C343_CEPFO</name>
<feature type="region of interest" description="Disordered" evidence="2">
    <location>
        <begin position="1"/>
        <end position="52"/>
    </location>
</feature>
<keyword evidence="1" id="KW-0175">Coiled coil</keyword>
<dbReference type="Proteomes" id="UP000187406">
    <property type="component" value="Unassembled WGS sequence"/>
</dbReference>
<evidence type="ECO:0000256" key="2">
    <source>
        <dbReference type="SAM" id="MobiDB-lite"/>
    </source>
</evidence>
<dbReference type="PANTHER" id="PTHR35468">
    <property type="entry name" value="MYOSIN-LIKE PROTEIN"/>
    <property type="match status" value="1"/>
</dbReference>
<proteinExistence type="predicted"/>
<evidence type="ECO:0000256" key="1">
    <source>
        <dbReference type="SAM" id="Coils"/>
    </source>
</evidence>
<gene>
    <name evidence="3" type="ORF">CFOL_v3_18130</name>
</gene>
<accession>A0A1Q3C343</accession>
<feature type="compositionally biased region" description="Low complexity" evidence="2">
    <location>
        <begin position="279"/>
        <end position="291"/>
    </location>
</feature>
<feature type="region of interest" description="Disordered" evidence="2">
    <location>
        <begin position="277"/>
        <end position="297"/>
    </location>
</feature>
<reference evidence="4" key="1">
    <citation type="submission" date="2016-04" db="EMBL/GenBank/DDBJ databases">
        <title>Cephalotus genome sequencing.</title>
        <authorList>
            <person name="Fukushima K."/>
            <person name="Hasebe M."/>
            <person name="Fang X."/>
        </authorList>
    </citation>
    <scope>NUCLEOTIDE SEQUENCE [LARGE SCALE GENOMIC DNA]</scope>
    <source>
        <strain evidence="4">cv. St1</strain>
    </source>
</reference>
<dbReference type="AlphaFoldDB" id="A0A1Q3C343"/>
<sequence length="396" mass="45629">MERISTTITTRKQRWQYPPPPPPPRILHLPRRHRKRATKATPTKPKFPQKERRGKLEALFDQERSFTRGALSVPVVLVRPRDCEEEEKRERVEESGGGGGVVVEEEKWRFQAEMLRAECNLLRMEREIAVKKMERRRVQMERILTSSVQTLLSGRKKICEGKYATMVFEEEIEDLVGKLERLQRRSGVKILEGKNCGHFDKQASFLRRRLQKFEGISDEVCVKEIQEMAEASLSAKTSCKGLESFVSNGNVEILRMKIEGLSKGALSNRMEEEYGSMLSTANSSTSSASTSKRIEHSDMSLSSVHESHKERMAHEKHACSGSCKAIVRKIVEQVRVETEQWSQMQDMLRQVRDEMEELQASRVFWEDRALDSDYQIQSLCCAVRFSCATTYSFVKC</sequence>
<dbReference type="EMBL" id="BDDD01001255">
    <property type="protein sequence ID" value="GAV74650.1"/>
    <property type="molecule type" value="Genomic_DNA"/>
</dbReference>
<feature type="coiled-coil region" evidence="1">
    <location>
        <begin position="341"/>
        <end position="368"/>
    </location>
</feature>
<feature type="compositionally biased region" description="Basic residues" evidence="2">
    <location>
        <begin position="28"/>
        <end position="38"/>
    </location>
</feature>
<dbReference type="OrthoDB" id="1921697at2759"/>